<dbReference type="GO" id="GO:0015293">
    <property type="term" value="F:symporter activity"/>
    <property type="evidence" value="ECO:0007669"/>
    <property type="project" value="UniProtKB-KW"/>
</dbReference>
<organism evidence="10 11">
    <name type="scientific">Rotaria sordida</name>
    <dbReference type="NCBI Taxonomy" id="392033"/>
    <lineage>
        <taxon>Eukaryota</taxon>
        <taxon>Metazoa</taxon>
        <taxon>Spiralia</taxon>
        <taxon>Gnathifera</taxon>
        <taxon>Rotifera</taxon>
        <taxon>Eurotatoria</taxon>
        <taxon>Bdelloidea</taxon>
        <taxon>Philodinida</taxon>
        <taxon>Philodinidae</taxon>
        <taxon>Rotaria</taxon>
    </lineage>
</organism>
<keyword evidence="3 7" id="KW-0812">Transmembrane</keyword>
<feature type="transmembrane region" description="Helical" evidence="7">
    <location>
        <begin position="121"/>
        <end position="147"/>
    </location>
</feature>
<accession>A0A815YFH7</accession>
<dbReference type="InterPro" id="IPR050382">
    <property type="entry name" value="MFS_Na/Anion_cotransporter"/>
</dbReference>
<feature type="transmembrane region" description="Helical" evidence="7">
    <location>
        <begin position="382"/>
        <end position="406"/>
    </location>
</feature>
<dbReference type="InterPro" id="IPR020846">
    <property type="entry name" value="MFS_dom"/>
</dbReference>
<dbReference type="InterPro" id="IPR011701">
    <property type="entry name" value="MFS"/>
</dbReference>
<dbReference type="Pfam" id="PF07690">
    <property type="entry name" value="MFS_1"/>
    <property type="match status" value="1"/>
</dbReference>
<keyword evidence="2" id="KW-0813">Transport</keyword>
<feature type="transmembrane region" description="Helical" evidence="7">
    <location>
        <begin position="320"/>
        <end position="344"/>
    </location>
</feature>
<protein>
    <recommendedName>
        <fullName evidence="8">Major facilitator superfamily (MFS) profile domain-containing protein</fullName>
    </recommendedName>
</protein>
<dbReference type="InterPro" id="IPR036259">
    <property type="entry name" value="MFS_trans_sf"/>
</dbReference>
<feature type="transmembrane region" description="Helical" evidence="7">
    <location>
        <begin position="356"/>
        <end position="376"/>
    </location>
</feature>
<evidence type="ECO:0000313" key="11">
    <source>
        <dbReference type="Proteomes" id="UP000663870"/>
    </source>
</evidence>
<keyword evidence="5 7" id="KW-1133">Transmembrane helix</keyword>
<keyword evidence="11" id="KW-1185">Reference proteome</keyword>
<feature type="transmembrane region" description="Helical" evidence="7">
    <location>
        <begin position="448"/>
        <end position="469"/>
    </location>
</feature>
<dbReference type="Gene3D" id="1.20.1250.20">
    <property type="entry name" value="MFS general substrate transporter like domains"/>
    <property type="match status" value="2"/>
</dbReference>
<sequence>MEETNSKSSVPFWRLIRIAVTFLGFLGMIAHFSQRVNVGIALVCMVNHSAIEQNKLNSTTTTTLITHTDDSCSQTNNTNHIEGPFIWTKNMQGIILGAYFWGYIVTQIPAGYLASRFGPRFLFGGAIILSSVITAFMPIIASVHWILFCILRLLVGLAHGTISPCMAVIMAHWAPVHERGKLMGFMNAGGPAGNAFGLLIGGLICSWPIAGGWPFIFYSAAVFGFIWGITWILFYTNSPRNHRFISTQEKEYILQNTQQQLSNSNKNDFHPPWRAIFTSPACWALFIIHTCNNWGAYTFLTSAPKYMDEVLKFNIKSNGFLSALPYIMVWLSTNISGIIADIIIRKNLLTTTNTRKLFNILGNLLPAICVLSLAFLTCQLKYVAVILLTIGFAFRGCCIGGGYLLVANDIAPAYAGIVFGISNTLATIPGIVSPYVVGTLTEKDPNNWRIVFFICAAIYIIGMIVFTFLGSGELQPWARTSIEARISFENPLSRENDQSVQINNGP</sequence>
<keyword evidence="6 7" id="KW-0472">Membrane</keyword>
<evidence type="ECO:0000256" key="2">
    <source>
        <dbReference type="ARBA" id="ARBA00022448"/>
    </source>
</evidence>
<dbReference type="Proteomes" id="UP000663854">
    <property type="component" value="Unassembled WGS sequence"/>
</dbReference>
<dbReference type="PANTHER" id="PTHR11662">
    <property type="entry name" value="SOLUTE CARRIER FAMILY 17"/>
    <property type="match status" value="1"/>
</dbReference>
<dbReference type="PROSITE" id="PS50850">
    <property type="entry name" value="MFS"/>
    <property type="match status" value="1"/>
</dbReference>
<feature type="domain" description="Major facilitator superfamily (MFS) profile" evidence="8">
    <location>
        <begin position="23"/>
        <end position="474"/>
    </location>
</feature>
<evidence type="ECO:0000256" key="1">
    <source>
        <dbReference type="ARBA" id="ARBA00004141"/>
    </source>
</evidence>
<evidence type="ECO:0000259" key="8">
    <source>
        <dbReference type="PROSITE" id="PS50850"/>
    </source>
</evidence>
<gene>
    <name evidence="10" type="ORF">JXQ802_LOCUS45078</name>
    <name evidence="9" type="ORF">PYM288_LOCUS29580</name>
</gene>
<reference evidence="10" key="1">
    <citation type="submission" date="2021-02" db="EMBL/GenBank/DDBJ databases">
        <authorList>
            <person name="Nowell W R."/>
        </authorList>
    </citation>
    <scope>NUCLEOTIDE SEQUENCE</scope>
</reference>
<dbReference type="SUPFAM" id="SSF103473">
    <property type="entry name" value="MFS general substrate transporter"/>
    <property type="match status" value="1"/>
</dbReference>
<feature type="transmembrane region" description="Helical" evidence="7">
    <location>
        <begin position="215"/>
        <end position="235"/>
    </location>
</feature>
<feature type="transmembrane region" description="Helical" evidence="7">
    <location>
        <begin position="185"/>
        <end position="209"/>
    </location>
</feature>
<evidence type="ECO:0000256" key="5">
    <source>
        <dbReference type="ARBA" id="ARBA00022989"/>
    </source>
</evidence>
<evidence type="ECO:0000313" key="10">
    <source>
        <dbReference type="EMBL" id="CAF1569602.1"/>
    </source>
</evidence>
<feature type="transmembrane region" description="Helical" evidence="7">
    <location>
        <begin position="94"/>
        <end position="114"/>
    </location>
</feature>
<dbReference type="PANTHER" id="PTHR11662:SF399">
    <property type="entry name" value="FI19708P1-RELATED"/>
    <property type="match status" value="1"/>
</dbReference>
<dbReference type="FunFam" id="1.20.1250.20:FF:000003">
    <property type="entry name" value="Solute carrier family 17 member 3"/>
    <property type="match status" value="1"/>
</dbReference>
<dbReference type="FunFam" id="1.20.1250.20:FF:000423">
    <property type="entry name" value="Putative inorganic phosphate cotransporter-like Protein"/>
    <property type="match status" value="1"/>
</dbReference>
<evidence type="ECO:0000256" key="6">
    <source>
        <dbReference type="ARBA" id="ARBA00023136"/>
    </source>
</evidence>
<dbReference type="GO" id="GO:0016020">
    <property type="term" value="C:membrane"/>
    <property type="evidence" value="ECO:0007669"/>
    <property type="project" value="UniProtKB-SubCell"/>
</dbReference>
<evidence type="ECO:0000256" key="4">
    <source>
        <dbReference type="ARBA" id="ARBA00022847"/>
    </source>
</evidence>
<dbReference type="AlphaFoldDB" id="A0A815YFH7"/>
<feature type="transmembrane region" description="Helical" evidence="7">
    <location>
        <begin position="12"/>
        <end position="32"/>
    </location>
</feature>
<comment type="caution">
    <text evidence="10">The sequence shown here is derived from an EMBL/GenBank/DDBJ whole genome shotgun (WGS) entry which is preliminary data.</text>
</comment>
<comment type="subcellular location">
    <subcellularLocation>
        <location evidence="1">Membrane</location>
        <topology evidence="1">Multi-pass membrane protein</topology>
    </subcellularLocation>
</comment>
<feature type="transmembrane region" description="Helical" evidence="7">
    <location>
        <begin position="413"/>
        <end position="436"/>
    </location>
</feature>
<evidence type="ECO:0000256" key="3">
    <source>
        <dbReference type="ARBA" id="ARBA00022692"/>
    </source>
</evidence>
<keyword evidence="4" id="KW-0769">Symport</keyword>
<dbReference type="EMBL" id="CAJNOL010003641">
    <property type="protein sequence ID" value="CAF1569602.1"/>
    <property type="molecule type" value="Genomic_DNA"/>
</dbReference>
<evidence type="ECO:0000313" key="9">
    <source>
        <dbReference type="EMBL" id="CAF1294591.1"/>
    </source>
</evidence>
<feature type="transmembrane region" description="Helical" evidence="7">
    <location>
        <begin position="281"/>
        <end position="300"/>
    </location>
</feature>
<dbReference type="EMBL" id="CAJNOH010002460">
    <property type="protein sequence ID" value="CAF1294591.1"/>
    <property type="molecule type" value="Genomic_DNA"/>
</dbReference>
<evidence type="ECO:0000256" key="7">
    <source>
        <dbReference type="SAM" id="Phobius"/>
    </source>
</evidence>
<dbReference type="Proteomes" id="UP000663870">
    <property type="component" value="Unassembled WGS sequence"/>
</dbReference>
<proteinExistence type="predicted"/>
<feature type="transmembrane region" description="Helical" evidence="7">
    <location>
        <begin position="153"/>
        <end position="173"/>
    </location>
</feature>
<dbReference type="GO" id="GO:0006820">
    <property type="term" value="P:monoatomic anion transport"/>
    <property type="evidence" value="ECO:0007669"/>
    <property type="project" value="TreeGrafter"/>
</dbReference>
<name>A0A815YFH7_9BILA</name>